<dbReference type="PANTHER" id="PTHR24229">
    <property type="entry name" value="NEUROPEPTIDES RECEPTOR"/>
    <property type="match status" value="1"/>
</dbReference>
<evidence type="ECO:0000256" key="8">
    <source>
        <dbReference type="ARBA" id="ARBA00023224"/>
    </source>
</evidence>
<dbReference type="PANTHER" id="PTHR24229:SF40">
    <property type="entry name" value="ALLATOSTATIN C RECEPTOR 1-RELATED"/>
    <property type="match status" value="1"/>
</dbReference>
<feature type="transmembrane region" description="Helical" evidence="9">
    <location>
        <begin position="230"/>
        <end position="253"/>
    </location>
</feature>
<dbReference type="GO" id="GO:0043005">
    <property type="term" value="C:neuron projection"/>
    <property type="evidence" value="ECO:0007669"/>
    <property type="project" value="TreeGrafter"/>
</dbReference>
<dbReference type="InterPro" id="IPR017452">
    <property type="entry name" value="GPCR_Rhodpsn_7TM"/>
</dbReference>
<organism evidence="12 13">
    <name type="scientific">Adineta ricciae</name>
    <name type="common">Rotifer</name>
    <dbReference type="NCBI Taxonomy" id="249248"/>
    <lineage>
        <taxon>Eukaryota</taxon>
        <taxon>Metazoa</taxon>
        <taxon>Spiralia</taxon>
        <taxon>Gnathifera</taxon>
        <taxon>Rotifera</taxon>
        <taxon>Eurotatoria</taxon>
        <taxon>Bdelloidea</taxon>
        <taxon>Adinetida</taxon>
        <taxon>Adinetidae</taxon>
        <taxon>Adineta</taxon>
    </lineage>
</organism>
<keyword evidence="5" id="KW-0297">G-protein coupled receptor</keyword>
<dbReference type="PROSITE" id="PS50262">
    <property type="entry name" value="G_PROTEIN_RECEP_F1_2"/>
    <property type="match status" value="1"/>
</dbReference>
<proteinExistence type="predicted"/>
<feature type="transmembrane region" description="Helical" evidence="9">
    <location>
        <begin position="173"/>
        <end position="201"/>
    </location>
</feature>
<keyword evidence="8" id="KW-0807">Transducer</keyword>
<feature type="transmembrane region" description="Helical" evidence="9">
    <location>
        <begin position="54"/>
        <end position="77"/>
    </location>
</feature>
<evidence type="ECO:0000256" key="7">
    <source>
        <dbReference type="ARBA" id="ARBA00023170"/>
    </source>
</evidence>
<evidence type="ECO:0000256" key="6">
    <source>
        <dbReference type="ARBA" id="ARBA00023136"/>
    </source>
</evidence>
<dbReference type="Gene3D" id="1.20.1070.10">
    <property type="entry name" value="Rhodopsin 7-helix transmembrane proteins"/>
    <property type="match status" value="1"/>
</dbReference>
<evidence type="ECO:0000256" key="3">
    <source>
        <dbReference type="ARBA" id="ARBA00022692"/>
    </source>
</evidence>
<evidence type="ECO:0000259" key="10">
    <source>
        <dbReference type="PROSITE" id="PS50262"/>
    </source>
</evidence>
<dbReference type="OrthoDB" id="9990906at2759"/>
<keyword evidence="7" id="KW-0675">Receptor</keyword>
<sequence>MSNSNSNIISYLNGAAVPINLTGGFVHMILGTLGNIFNIIIFTRPTLRNNPCAFYFLIGSIFNILNVYTNVLSRFLASSWNIDPSATNSFLCQLRSFSLYPTSALVLWFVVFASIDRFLSTSSSVKFRQLSNLLLAQKISLIVILITYLAHIHIFFFFRADSQIGCTHGGRKYGVFFICQYVIFYVIIPIILMTLFGILMIRNVRRVRNRVAPQGNNEQTQRLRSNDRQLFRMLLLQIIVCTIISMPFAVINIYNTIYSNILGLTRSTYDQAFYSFCQYGLKVILTITHLMQYLPITVQQRLQGENNLGIRDASRAINRTVNIIRLNQQKQPPIVTSGL</sequence>
<dbReference type="EMBL" id="CAJNOR010004350">
    <property type="protein sequence ID" value="CAF1495675.1"/>
    <property type="molecule type" value="Genomic_DNA"/>
</dbReference>
<accession>A0A815SNA2</accession>
<dbReference type="InterPro" id="IPR000276">
    <property type="entry name" value="GPCR_Rhodpsn"/>
</dbReference>
<comment type="caution">
    <text evidence="12">The sequence shown here is derived from an EMBL/GenBank/DDBJ whole genome shotgun (WGS) entry which is preliminary data.</text>
</comment>
<keyword evidence="13" id="KW-1185">Reference proteome</keyword>
<keyword evidence="3 9" id="KW-0812">Transmembrane</keyword>
<gene>
    <name evidence="11" type="ORF">EDS130_LOCUS34578</name>
    <name evidence="12" type="ORF">XAT740_LOCUS39349</name>
</gene>
<evidence type="ECO:0000256" key="2">
    <source>
        <dbReference type="ARBA" id="ARBA00022475"/>
    </source>
</evidence>
<evidence type="ECO:0000313" key="12">
    <source>
        <dbReference type="EMBL" id="CAF1495675.1"/>
    </source>
</evidence>
<protein>
    <recommendedName>
        <fullName evidence="10">G-protein coupled receptors family 1 profile domain-containing protein</fullName>
    </recommendedName>
</protein>
<feature type="transmembrane region" description="Helical" evidence="9">
    <location>
        <begin position="139"/>
        <end position="158"/>
    </location>
</feature>
<evidence type="ECO:0000256" key="9">
    <source>
        <dbReference type="SAM" id="Phobius"/>
    </source>
</evidence>
<dbReference type="Pfam" id="PF00001">
    <property type="entry name" value="7tm_1"/>
    <property type="match status" value="1"/>
</dbReference>
<feature type="transmembrane region" description="Helical" evidence="9">
    <location>
        <begin position="20"/>
        <end position="42"/>
    </location>
</feature>
<evidence type="ECO:0000256" key="5">
    <source>
        <dbReference type="ARBA" id="ARBA00023040"/>
    </source>
</evidence>
<keyword evidence="6 9" id="KW-0472">Membrane</keyword>
<dbReference type="Proteomes" id="UP000663852">
    <property type="component" value="Unassembled WGS sequence"/>
</dbReference>
<dbReference type="GO" id="GO:0004930">
    <property type="term" value="F:G protein-coupled receptor activity"/>
    <property type="evidence" value="ECO:0007669"/>
    <property type="project" value="UniProtKB-KW"/>
</dbReference>
<dbReference type="SUPFAM" id="SSF81321">
    <property type="entry name" value="Family A G protein-coupled receptor-like"/>
    <property type="match status" value="1"/>
</dbReference>
<dbReference type="GO" id="GO:0042277">
    <property type="term" value="F:peptide binding"/>
    <property type="evidence" value="ECO:0007669"/>
    <property type="project" value="TreeGrafter"/>
</dbReference>
<dbReference type="AlphaFoldDB" id="A0A815SNA2"/>
<keyword evidence="2" id="KW-1003">Cell membrane</keyword>
<feature type="transmembrane region" description="Helical" evidence="9">
    <location>
        <begin position="97"/>
        <end position="119"/>
    </location>
</feature>
<feature type="domain" description="G-protein coupled receptors family 1 profile" evidence="10">
    <location>
        <begin position="34"/>
        <end position="293"/>
    </location>
</feature>
<evidence type="ECO:0000313" key="11">
    <source>
        <dbReference type="EMBL" id="CAF1374675.1"/>
    </source>
</evidence>
<keyword evidence="4 9" id="KW-1133">Transmembrane helix</keyword>
<evidence type="ECO:0000313" key="13">
    <source>
        <dbReference type="Proteomes" id="UP000663828"/>
    </source>
</evidence>
<dbReference type="EMBL" id="CAJNOJ010000292">
    <property type="protein sequence ID" value="CAF1374675.1"/>
    <property type="molecule type" value="Genomic_DNA"/>
</dbReference>
<evidence type="ECO:0000256" key="4">
    <source>
        <dbReference type="ARBA" id="ARBA00022989"/>
    </source>
</evidence>
<reference evidence="12" key="1">
    <citation type="submission" date="2021-02" db="EMBL/GenBank/DDBJ databases">
        <authorList>
            <person name="Nowell W R."/>
        </authorList>
    </citation>
    <scope>NUCLEOTIDE SEQUENCE</scope>
</reference>
<evidence type="ECO:0000256" key="1">
    <source>
        <dbReference type="ARBA" id="ARBA00004651"/>
    </source>
</evidence>
<dbReference type="Proteomes" id="UP000663828">
    <property type="component" value="Unassembled WGS sequence"/>
</dbReference>
<name>A0A815SNA2_ADIRI</name>
<comment type="subcellular location">
    <subcellularLocation>
        <location evidence="1">Cell membrane</location>
        <topology evidence="1">Multi-pass membrane protein</topology>
    </subcellularLocation>
</comment>
<dbReference type="GO" id="GO:0005886">
    <property type="term" value="C:plasma membrane"/>
    <property type="evidence" value="ECO:0007669"/>
    <property type="project" value="UniProtKB-SubCell"/>
</dbReference>